<keyword evidence="1" id="KW-1133">Transmembrane helix</keyword>
<proteinExistence type="predicted"/>
<dbReference type="Proteomes" id="UP001451606">
    <property type="component" value="Chromosome"/>
</dbReference>
<evidence type="ECO:0000313" key="3">
    <source>
        <dbReference type="Proteomes" id="UP001451606"/>
    </source>
</evidence>
<evidence type="ECO:0000256" key="1">
    <source>
        <dbReference type="SAM" id="Phobius"/>
    </source>
</evidence>
<protein>
    <submittedName>
        <fullName evidence="2">Uncharacterized protein</fullName>
    </submittedName>
</protein>
<name>A0AAX4NG30_9ARCH</name>
<dbReference type="KEGG" id="omr:OXIME_000696"/>
<feature type="transmembrane region" description="Helical" evidence="1">
    <location>
        <begin position="70"/>
        <end position="87"/>
    </location>
</feature>
<dbReference type="GeneID" id="95967427"/>
<accession>A0AAX4NG30</accession>
<evidence type="ECO:0000313" key="2">
    <source>
        <dbReference type="EMBL" id="WYY00140.1"/>
    </source>
</evidence>
<keyword evidence="3" id="KW-1185">Reference proteome</keyword>
<gene>
    <name evidence="2" type="ORF">OXIME_000696</name>
</gene>
<reference evidence="2 3" key="1">
    <citation type="submission" date="2023-09" db="EMBL/GenBank/DDBJ databases">
        <authorList>
            <person name="Golyshina O.V."/>
            <person name="Lunev E.A."/>
            <person name="Bargiela R."/>
            <person name="Gaines M.C."/>
            <person name="Daum B."/>
            <person name="Bale N.J."/>
            <person name="Koenen M."/>
            <person name="Sinninghe Damst J.S."/>
            <person name="Yakimov M."/>
            <person name="Golyshin P.N."/>
        </authorList>
    </citation>
    <scope>NUCLEOTIDE SEQUENCE [LARGE SCALE GENOMIC DNA]</scope>
    <source>
        <strain evidence="2 3">M1</strain>
    </source>
</reference>
<dbReference type="RefSeq" id="WP_393972092.1">
    <property type="nucleotide sequence ID" value="NZ_CP133772.1"/>
</dbReference>
<dbReference type="AlphaFoldDB" id="A0AAX4NG30"/>
<keyword evidence="1" id="KW-0812">Transmembrane</keyword>
<feature type="transmembrane region" description="Helical" evidence="1">
    <location>
        <begin position="12"/>
        <end position="29"/>
    </location>
</feature>
<sequence>MMLELSTFFEALSLVISIFLLAVTVSAWLKRRLKILKYIIVVFALILAQDIALILQVFYIIPYAAYDTDLFVLVDLAILALFYMGIVRGN</sequence>
<keyword evidence="1" id="KW-0472">Membrane</keyword>
<feature type="transmembrane region" description="Helical" evidence="1">
    <location>
        <begin position="38"/>
        <end position="64"/>
    </location>
</feature>
<organism evidence="2 3">
    <name type="scientific">Oxyplasma meridianum</name>
    <dbReference type="NCBI Taxonomy" id="3073602"/>
    <lineage>
        <taxon>Archaea</taxon>
        <taxon>Methanobacteriati</taxon>
        <taxon>Thermoplasmatota</taxon>
        <taxon>Thermoplasmata</taxon>
        <taxon>Thermoplasmatales</taxon>
        <taxon>Thermoplasmataceae</taxon>
        <taxon>Oxyplasma</taxon>
    </lineage>
</organism>
<dbReference type="EMBL" id="CP133772">
    <property type="protein sequence ID" value="WYY00140.1"/>
    <property type="molecule type" value="Genomic_DNA"/>
</dbReference>